<evidence type="ECO:0000313" key="2">
    <source>
        <dbReference type="Proteomes" id="UP000001007"/>
    </source>
</evidence>
<reference evidence="1 2" key="1">
    <citation type="journal article" date="2002" name="Proc. Natl. Acad. Sci. U.S.A.">
        <title>The complete genome sequence of Chlorobium tepidum TLS, a photosynthetic, anaerobic, green-sulfur bacterium.</title>
        <authorList>
            <person name="Eisen J.A."/>
            <person name="Nelson K.E."/>
            <person name="Paulsen I.T."/>
            <person name="Heidelberg J.F."/>
            <person name="Wu M."/>
            <person name="Dodson R.J."/>
            <person name="Deboy R."/>
            <person name="Gwinn M.L."/>
            <person name="Nelson W.C."/>
            <person name="Haft D.H."/>
            <person name="Hickey E.K."/>
            <person name="Peterson J.D."/>
            <person name="Durkin A.S."/>
            <person name="Kolonay J.L."/>
            <person name="Yang F."/>
            <person name="Holt I."/>
            <person name="Umayam L.A."/>
            <person name="Mason T."/>
            <person name="Brenner M."/>
            <person name="Shea T.P."/>
            <person name="Parksey D."/>
            <person name="Nierman W.C."/>
            <person name="Feldblyum T.V."/>
            <person name="Hansen C.L."/>
            <person name="Craven M.B."/>
            <person name="Radune D."/>
            <person name="Vamathevan J."/>
            <person name="Khouri H."/>
            <person name="White O."/>
            <person name="Gruber T.M."/>
            <person name="Ketchum K.A."/>
            <person name="Venter J.C."/>
            <person name="Tettelin H."/>
            <person name="Bryant D.A."/>
            <person name="Fraser C.M."/>
        </authorList>
    </citation>
    <scope>NUCLEOTIDE SEQUENCE [LARGE SCALE GENOMIC DNA]</scope>
    <source>
        <strain evidence="2">ATCC 49652 / DSM 12025 / NBRC 103806 / TLS</strain>
    </source>
</reference>
<dbReference type="OrthoDB" id="9863086at2"/>
<dbReference type="EnsemblBacteria" id="AAM71815">
    <property type="protein sequence ID" value="AAM71815"/>
    <property type="gene ID" value="CT0573"/>
</dbReference>
<dbReference type="Proteomes" id="UP000001007">
    <property type="component" value="Chromosome"/>
</dbReference>
<dbReference type="HOGENOM" id="CLU_2631769_0_0_10"/>
<gene>
    <name evidence="1" type="ordered locus">CT0573</name>
</gene>
<organism evidence="1 2">
    <name type="scientific">Chlorobaculum tepidum (strain ATCC 49652 / DSM 12025 / NBRC 103806 / TLS)</name>
    <name type="common">Chlorobium tepidum</name>
    <dbReference type="NCBI Taxonomy" id="194439"/>
    <lineage>
        <taxon>Bacteria</taxon>
        <taxon>Pseudomonadati</taxon>
        <taxon>Chlorobiota</taxon>
        <taxon>Chlorobiia</taxon>
        <taxon>Chlorobiales</taxon>
        <taxon>Chlorobiaceae</taxon>
        <taxon>Chlorobaculum</taxon>
    </lineage>
</organism>
<keyword evidence="2" id="KW-1185">Reference proteome</keyword>
<accession>Q8KEV9</accession>
<sequence>MIPALKLPEATPLQSWMLRFAQHDRKEWCSSNFYRFLRERFFSKTQPHKSSFHNQALQSLETRSRMVKYQRSPILVK</sequence>
<dbReference type="KEGG" id="cte:CT0573"/>
<name>Q8KEV9_CHLTE</name>
<proteinExistence type="predicted"/>
<evidence type="ECO:0000313" key="1">
    <source>
        <dbReference type="EMBL" id="AAM71815.1"/>
    </source>
</evidence>
<dbReference type="AlphaFoldDB" id="Q8KEV9"/>
<dbReference type="EMBL" id="AE006470">
    <property type="protein sequence ID" value="AAM71815.1"/>
    <property type="molecule type" value="Genomic_DNA"/>
</dbReference>
<protein>
    <submittedName>
        <fullName evidence="1">Uncharacterized protein</fullName>
    </submittedName>
</protein>